<protein>
    <submittedName>
        <fullName evidence="1">Uncharacterized protein</fullName>
    </submittedName>
</protein>
<dbReference type="Proteomes" id="UP000799424">
    <property type="component" value="Unassembled WGS sequence"/>
</dbReference>
<gene>
    <name evidence="1" type="ORF">CC86DRAFT_195734</name>
</gene>
<evidence type="ECO:0000313" key="2">
    <source>
        <dbReference type="Proteomes" id="UP000799424"/>
    </source>
</evidence>
<keyword evidence="2" id="KW-1185">Reference proteome</keyword>
<accession>A0A6A7A5P4</accession>
<evidence type="ECO:0000313" key="1">
    <source>
        <dbReference type="EMBL" id="KAF2828621.1"/>
    </source>
</evidence>
<dbReference type="EMBL" id="MU006222">
    <property type="protein sequence ID" value="KAF2828621.1"/>
    <property type="molecule type" value="Genomic_DNA"/>
</dbReference>
<sequence>MPPQQVNRDPQSRLRRIYVFASEMTKVGHNFEHYDRGTGQVLAHRELISDVPHRQSICSRTVIAMPSSQRPSAADMHPICSLTREVAGGQQTTVSPSIDLCSFLIHAQLRLGSSGAHPRVFAKQLKLAQHFLHKSDGRFAHADRTWRKAPIPKGKRQGRAPCQSWPWWHVACGGAGEK</sequence>
<dbReference type="AlphaFoldDB" id="A0A6A7A5P4"/>
<reference evidence="1" key="1">
    <citation type="journal article" date="2020" name="Stud. Mycol.">
        <title>101 Dothideomycetes genomes: a test case for predicting lifestyles and emergence of pathogens.</title>
        <authorList>
            <person name="Haridas S."/>
            <person name="Albert R."/>
            <person name="Binder M."/>
            <person name="Bloem J."/>
            <person name="Labutti K."/>
            <person name="Salamov A."/>
            <person name="Andreopoulos B."/>
            <person name="Baker S."/>
            <person name="Barry K."/>
            <person name="Bills G."/>
            <person name="Bluhm B."/>
            <person name="Cannon C."/>
            <person name="Castanera R."/>
            <person name="Culley D."/>
            <person name="Daum C."/>
            <person name="Ezra D."/>
            <person name="Gonzalez J."/>
            <person name="Henrissat B."/>
            <person name="Kuo A."/>
            <person name="Liang C."/>
            <person name="Lipzen A."/>
            <person name="Lutzoni F."/>
            <person name="Magnuson J."/>
            <person name="Mondo S."/>
            <person name="Nolan M."/>
            <person name="Ohm R."/>
            <person name="Pangilinan J."/>
            <person name="Park H.-J."/>
            <person name="Ramirez L."/>
            <person name="Alfaro M."/>
            <person name="Sun H."/>
            <person name="Tritt A."/>
            <person name="Yoshinaga Y."/>
            <person name="Zwiers L.-H."/>
            <person name="Turgeon B."/>
            <person name="Goodwin S."/>
            <person name="Spatafora J."/>
            <person name="Crous P."/>
            <person name="Grigoriev I."/>
        </authorList>
    </citation>
    <scope>NUCLEOTIDE SEQUENCE</scope>
    <source>
        <strain evidence="1">CBS 113818</strain>
    </source>
</reference>
<name>A0A6A7A5P4_9PLEO</name>
<organism evidence="1 2">
    <name type="scientific">Ophiobolus disseminans</name>
    <dbReference type="NCBI Taxonomy" id="1469910"/>
    <lineage>
        <taxon>Eukaryota</taxon>
        <taxon>Fungi</taxon>
        <taxon>Dikarya</taxon>
        <taxon>Ascomycota</taxon>
        <taxon>Pezizomycotina</taxon>
        <taxon>Dothideomycetes</taxon>
        <taxon>Pleosporomycetidae</taxon>
        <taxon>Pleosporales</taxon>
        <taxon>Pleosporineae</taxon>
        <taxon>Phaeosphaeriaceae</taxon>
        <taxon>Ophiobolus</taxon>
    </lineage>
</organism>
<proteinExistence type="predicted"/>